<comment type="subcellular location">
    <subcellularLocation>
        <location evidence="1">Cell membrane</location>
    </subcellularLocation>
</comment>
<reference evidence="11" key="1">
    <citation type="submission" date="2019-09" db="EMBL/GenBank/DDBJ databases">
        <title>Distinct polysaccharide growth profiles of human intestinal Prevotella copri isolates.</title>
        <authorList>
            <person name="Fehlner-Peach H."/>
            <person name="Magnabosco C."/>
            <person name="Raghavan V."/>
            <person name="Scher J.U."/>
            <person name="Tett A."/>
            <person name="Cox L.M."/>
            <person name="Gottsegen C."/>
            <person name="Watters A."/>
            <person name="Wiltshire- Gordon J.D."/>
            <person name="Segata N."/>
            <person name="Bonneau R."/>
            <person name="Littman D.R."/>
        </authorList>
    </citation>
    <scope>NUCLEOTIDE SEQUENCE [LARGE SCALE GENOMIC DNA]</scope>
    <source>
        <strain evidence="11">iAU3127</strain>
    </source>
</reference>
<keyword evidence="2" id="KW-1003">Cell membrane</keyword>
<accession>A0AA90VMH7</accession>
<evidence type="ECO:0000256" key="4">
    <source>
        <dbReference type="ARBA" id="ARBA00022741"/>
    </source>
</evidence>
<keyword evidence="5 8" id="KW-1133">Transmembrane helix</keyword>
<evidence type="ECO:0000256" key="6">
    <source>
        <dbReference type="ARBA" id="ARBA00023118"/>
    </source>
</evidence>
<dbReference type="Pfam" id="PF18967">
    <property type="entry name" value="PycTM"/>
    <property type="match status" value="1"/>
</dbReference>
<evidence type="ECO:0000256" key="7">
    <source>
        <dbReference type="ARBA" id="ARBA00023136"/>
    </source>
</evidence>
<comment type="caution">
    <text evidence="10">The sequence shown here is derived from an EMBL/GenBank/DDBJ whole genome shotgun (WGS) entry which is preliminary data.</text>
</comment>
<evidence type="ECO:0000259" key="9">
    <source>
        <dbReference type="Pfam" id="PF18967"/>
    </source>
</evidence>
<evidence type="ECO:0000256" key="8">
    <source>
        <dbReference type="SAM" id="Phobius"/>
    </source>
</evidence>
<keyword evidence="6" id="KW-0051">Antiviral defense</keyword>
<dbReference type="RefSeq" id="WP_153137817.1">
    <property type="nucleotide sequence ID" value="NZ_VZAP01000062.1"/>
</dbReference>
<keyword evidence="7 8" id="KW-0472">Membrane</keyword>
<sequence length="187" mass="21286">MDENELQNRMDRIIEWVKTCDTKASIMLTVLSLSVGIFFPSDFVLSSLLKVITKTFVVSNKGCFSFSALFALLSAMLSVLALVMALKCYVMVLMAKTDENQTKDSNLMLHSYIHFNHISKLTYEEFIRGLELSDVKKDVTSQIYINAKRCAEKFSDYNVGVKWTAVSFLSAIFMIFCLLIYVSYNTL</sequence>
<evidence type="ECO:0000256" key="1">
    <source>
        <dbReference type="ARBA" id="ARBA00004236"/>
    </source>
</evidence>
<dbReference type="AlphaFoldDB" id="A0AA90VMH7"/>
<dbReference type="EMBL" id="VZAP01000062">
    <property type="protein sequence ID" value="MQO92066.1"/>
    <property type="molecule type" value="Genomic_DNA"/>
</dbReference>
<dbReference type="Proteomes" id="UP000421283">
    <property type="component" value="Unassembled WGS sequence"/>
</dbReference>
<organism evidence="10 11">
    <name type="scientific">Segatella copri</name>
    <dbReference type="NCBI Taxonomy" id="165179"/>
    <lineage>
        <taxon>Bacteria</taxon>
        <taxon>Pseudomonadati</taxon>
        <taxon>Bacteroidota</taxon>
        <taxon>Bacteroidia</taxon>
        <taxon>Bacteroidales</taxon>
        <taxon>Prevotellaceae</taxon>
        <taxon>Segatella</taxon>
    </lineage>
</organism>
<protein>
    <recommendedName>
        <fullName evidence="9">Pycsar effector protein domain-containing protein</fullName>
    </recommendedName>
</protein>
<keyword evidence="3 8" id="KW-0812">Transmembrane</keyword>
<evidence type="ECO:0000256" key="2">
    <source>
        <dbReference type="ARBA" id="ARBA00022475"/>
    </source>
</evidence>
<feature type="transmembrane region" description="Helical" evidence="8">
    <location>
        <begin position="64"/>
        <end position="86"/>
    </location>
</feature>
<gene>
    <name evidence="10" type="ORF">F7D31_05165</name>
</gene>
<evidence type="ECO:0000256" key="5">
    <source>
        <dbReference type="ARBA" id="ARBA00022989"/>
    </source>
</evidence>
<feature type="transmembrane region" description="Helical" evidence="8">
    <location>
        <begin position="163"/>
        <end position="184"/>
    </location>
</feature>
<evidence type="ECO:0000313" key="11">
    <source>
        <dbReference type="Proteomes" id="UP000421283"/>
    </source>
</evidence>
<dbReference type="InterPro" id="IPR043760">
    <property type="entry name" value="PycTM_dom"/>
</dbReference>
<name>A0AA90VMH7_9BACT</name>
<evidence type="ECO:0000256" key="3">
    <source>
        <dbReference type="ARBA" id="ARBA00022692"/>
    </source>
</evidence>
<proteinExistence type="predicted"/>
<evidence type="ECO:0000313" key="10">
    <source>
        <dbReference type="EMBL" id="MQO92066.1"/>
    </source>
</evidence>
<keyword evidence="4" id="KW-0547">Nucleotide-binding</keyword>
<feature type="domain" description="Pycsar effector protein" evidence="9">
    <location>
        <begin position="6"/>
        <end position="179"/>
    </location>
</feature>
<feature type="transmembrane region" description="Helical" evidence="8">
    <location>
        <begin position="26"/>
        <end position="52"/>
    </location>
</feature>